<dbReference type="PANTHER" id="PTHR30164">
    <property type="entry name" value="MTFA PEPTIDASE"/>
    <property type="match status" value="1"/>
</dbReference>
<dbReference type="InterPro" id="IPR024079">
    <property type="entry name" value="MetalloPept_cat_dom_sf"/>
</dbReference>
<gene>
    <name evidence="1" type="ORF">ARC78_06855</name>
</gene>
<name>A0A0R0AT53_9GAMM</name>
<dbReference type="Proteomes" id="UP000050836">
    <property type="component" value="Unassembled WGS sequence"/>
</dbReference>
<dbReference type="Gene3D" id="1.10.472.150">
    <property type="entry name" value="Glucose-regulated metallo-peptidase M90, N-terminal domain"/>
    <property type="match status" value="1"/>
</dbReference>
<evidence type="ECO:0000313" key="2">
    <source>
        <dbReference type="Proteomes" id="UP000050836"/>
    </source>
</evidence>
<dbReference type="CDD" id="cd20169">
    <property type="entry name" value="Peptidase_M90_mtfA"/>
    <property type="match status" value="1"/>
</dbReference>
<comment type="caution">
    <text evidence="1">The sequence shown here is derived from an EMBL/GenBank/DDBJ whole genome shotgun (WGS) entry which is preliminary data.</text>
</comment>
<evidence type="ECO:0000313" key="1">
    <source>
        <dbReference type="EMBL" id="KRG43784.1"/>
    </source>
</evidence>
<accession>A0A0R0AT53</accession>
<dbReference type="SUPFAM" id="SSF55486">
    <property type="entry name" value="Metalloproteases ('zincins'), catalytic domain"/>
    <property type="match status" value="1"/>
</dbReference>
<keyword evidence="2" id="KW-1185">Reference proteome</keyword>
<protein>
    <recommendedName>
        <fullName evidence="3">Zinc-dependent peptidase</fullName>
    </recommendedName>
</protein>
<evidence type="ECO:0008006" key="3">
    <source>
        <dbReference type="Google" id="ProtNLM"/>
    </source>
</evidence>
<dbReference type="InterPro" id="IPR010384">
    <property type="entry name" value="MtfA_fam"/>
</dbReference>
<organism evidence="1 2">
    <name type="scientific">Stenotrophomonas pictorum JCM 9942</name>
    <dbReference type="NCBI Taxonomy" id="1236960"/>
    <lineage>
        <taxon>Bacteria</taxon>
        <taxon>Pseudomonadati</taxon>
        <taxon>Pseudomonadota</taxon>
        <taxon>Gammaproteobacteria</taxon>
        <taxon>Lysobacterales</taxon>
        <taxon>Lysobacteraceae</taxon>
        <taxon>Stenotrophomonas</taxon>
    </lineage>
</organism>
<sequence length="269" mass="30129">MAPPAAGHVPLIPGFGRWWQRPPPPVDDALWLQVREACPWVRPLVPQRERRLRELVARFLQRKTITAVAGLELDPAQRLLLATLCCLPLIEFGAEGLHGWSELVVYPDAFRVRRSHLDAAGILHEWDDELIGEAWDSGPLILSWADVQADIADPQAGFCVAVHEMAHKIDLLDGAMDGTPPLPREWQKQWARDFQQCYDRFCRQVDNGEDTAVDPYAAEAPEEFFAVVSEYHFSAPQLLEQAMPAVAAHLRRFYGPSPFADVLAALDGA</sequence>
<dbReference type="AlphaFoldDB" id="A0A0R0AT53"/>
<dbReference type="Gene3D" id="3.40.390.10">
    <property type="entry name" value="Collagenase (Catalytic Domain)"/>
    <property type="match status" value="1"/>
</dbReference>
<dbReference type="OrthoDB" id="9786424at2"/>
<dbReference type="RefSeq" id="WP_054660195.1">
    <property type="nucleotide sequence ID" value="NZ_BAZI01000320.1"/>
</dbReference>
<dbReference type="GO" id="GO:0004177">
    <property type="term" value="F:aminopeptidase activity"/>
    <property type="evidence" value="ECO:0007669"/>
    <property type="project" value="TreeGrafter"/>
</dbReference>
<dbReference type="InterPro" id="IPR042252">
    <property type="entry name" value="MtfA_N"/>
</dbReference>
<proteinExistence type="predicted"/>
<dbReference type="GO" id="GO:0008237">
    <property type="term" value="F:metallopeptidase activity"/>
    <property type="evidence" value="ECO:0007669"/>
    <property type="project" value="InterPro"/>
</dbReference>
<dbReference type="Pfam" id="PF06167">
    <property type="entry name" value="Peptidase_M90"/>
    <property type="match status" value="1"/>
</dbReference>
<dbReference type="PANTHER" id="PTHR30164:SF2">
    <property type="entry name" value="PROTEIN MTFA"/>
    <property type="match status" value="1"/>
</dbReference>
<dbReference type="EMBL" id="LLXS01000011">
    <property type="protein sequence ID" value="KRG43784.1"/>
    <property type="molecule type" value="Genomic_DNA"/>
</dbReference>
<reference evidence="1 2" key="1">
    <citation type="submission" date="2015-10" db="EMBL/GenBank/DDBJ databases">
        <title>Genome sequencing and analysis of members of genus Stenotrophomonas.</title>
        <authorList>
            <person name="Patil P.P."/>
            <person name="Midha S."/>
            <person name="Patil P.B."/>
        </authorList>
    </citation>
    <scope>NUCLEOTIDE SEQUENCE [LARGE SCALE GENOMIC DNA]</scope>
    <source>
        <strain evidence="1 2">JCM 9942</strain>
    </source>
</reference>
<dbReference type="GO" id="GO:0005829">
    <property type="term" value="C:cytosol"/>
    <property type="evidence" value="ECO:0007669"/>
    <property type="project" value="TreeGrafter"/>
</dbReference>